<evidence type="ECO:0000313" key="7">
    <source>
        <dbReference type="EMBL" id="OIR05554.1"/>
    </source>
</evidence>
<keyword evidence="5" id="KW-0443">Lipid metabolism</keyword>
<keyword evidence="4" id="KW-0949">S-adenosyl-L-methionine</keyword>
<evidence type="ECO:0000259" key="6">
    <source>
        <dbReference type="Pfam" id="PF25371"/>
    </source>
</evidence>
<dbReference type="PIRSF" id="PIRSF003085">
    <property type="entry name" value="CMAS"/>
    <property type="match status" value="1"/>
</dbReference>
<dbReference type="GO" id="GO:0008610">
    <property type="term" value="P:lipid biosynthetic process"/>
    <property type="evidence" value="ECO:0007669"/>
    <property type="project" value="InterPro"/>
</dbReference>
<dbReference type="Pfam" id="PF02353">
    <property type="entry name" value="CMAS"/>
    <property type="match status" value="1"/>
</dbReference>
<feature type="domain" description="DUF7884" evidence="6">
    <location>
        <begin position="21"/>
        <end position="89"/>
    </location>
</feature>
<protein>
    <submittedName>
        <fullName evidence="7">Cyclopropane-fatty-acyl-phospholipid synthase</fullName>
        <ecNumber evidence="7">2.1.1.79</ecNumber>
    </submittedName>
</protein>
<keyword evidence="2 7" id="KW-0489">Methyltransferase</keyword>
<dbReference type="EC" id="2.1.1.79" evidence="7"/>
<dbReference type="Pfam" id="PF25371">
    <property type="entry name" value="DUF7884"/>
    <property type="match status" value="1"/>
</dbReference>
<dbReference type="EMBL" id="MLJW01000049">
    <property type="protein sequence ID" value="OIR05554.1"/>
    <property type="molecule type" value="Genomic_DNA"/>
</dbReference>
<accession>A0A1J5SBG0</accession>
<evidence type="ECO:0000256" key="2">
    <source>
        <dbReference type="ARBA" id="ARBA00022603"/>
    </source>
</evidence>
<dbReference type="GO" id="GO:0032259">
    <property type="term" value="P:methylation"/>
    <property type="evidence" value="ECO:0007669"/>
    <property type="project" value="UniProtKB-KW"/>
</dbReference>
<dbReference type="Gene3D" id="3.40.50.150">
    <property type="entry name" value="Vaccinia Virus protein VP39"/>
    <property type="match status" value="1"/>
</dbReference>
<organism evidence="7">
    <name type="scientific">mine drainage metagenome</name>
    <dbReference type="NCBI Taxonomy" id="410659"/>
    <lineage>
        <taxon>unclassified sequences</taxon>
        <taxon>metagenomes</taxon>
        <taxon>ecological metagenomes</taxon>
    </lineage>
</organism>
<dbReference type="InterPro" id="IPR057206">
    <property type="entry name" value="DUF7884"/>
</dbReference>
<dbReference type="PANTHER" id="PTHR43667">
    <property type="entry name" value="CYCLOPROPANE-FATTY-ACYL-PHOSPHOLIPID SYNTHASE"/>
    <property type="match status" value="1"/>
</dbReference>
<dbReference type="SUPFAM" id="SSF53335">
    <property type="entry name" value="S-adenosyl-L-methionine-dependent methyltransferases"/>
    <property type="match status" value="1"/>
</dbReference>
<dbReference type="InterPro" id="IPR029063">
    <property type="entry name" value="SAM-dependent_MTases_sf"/>
</dbReference>
<evidence type="ECO:0000256" key="3">
    <source>
        <dbReference type="ARBA" id="ARBA00022679"/>
    </source>
</evidence>
<evidence type="ECO:0000256" key="5">
    <source>
        <dbReference type="ARBA" id="ARBA00023098"/>
    </source>
</evidence>
<keyword evidence="3 7" id="KW-0808">Transferase</keyword>
<comment type="caution">
    <text evidence="7">The sequence shown here is derived from an EMBL/GenBank/DDBJ whole genome shotgun (WGS) entry which is preliminary data.</text>
</comment>
<reference evidence="7" key="1">
    <citation type="submission" date="2016-10" db="EMBL/GenBank/DDBJ databases">
        <title>Sequence of Gallionella enrichment culture.</title>
        <authorList>
            <person name="Poehlein A."/>
            <person name="Muehling M."/>
            <person name="Daniel R."/>
        </authorList>
    </citation>
    <scope>NUCLEOTIDE SEQUENCE</scope>
</reference>
<proteinExistence type="inferred from homology"/>
<evidence type="ECO:0000256" key="4">
    <source>
        <dbReference type="ARBA" id="ARBA00022691"/>
    </source>
</evidence>
<dbReference type="PANTHER" id="PTHR43667:SF1">
    <property type="entry name" value="CYCLOPROPANE-FATTY-ACYL-PHOSPHOLIPID SYNTHASE"/>
    <property type="match status" value="1"/>
</dbReference>
<dbReference type="GO" id="GO:0008825">
    <property type="term" value="F:cyclopropane-fatty-acyl-phospholipid synthase activity"/>
    <property type="evidence" value="ECO:0007669"/>
    <property type="project" value="UniProtKB-EC"/>
</dbReference>
<dbReference type="CDD" id="cd02440">
    <property type="entry name" value="AdoMet_MTases"/>
    <property type="match status" value="1"/>
</dbReference>
<dbReference type="InterPro" id="IPR050723">
    <property type="entry name" value="CFA/CMAS"/>
</dbReference>
<comment type="similarity">
    <text evidence="1">Belongs to the CFA/CMAS family.</text>
</comment>
<evidence type="ECO:0000256" key="1">
    <source>
        <dbReference type="ARBA" id="ARBA00010815"/>
    </source>
</evidence>
<name>A0A1J5SBG0_9ZZZZ</name>
<dbReference type="AlphaFoldDB" id="A0A1J5SBG0"/>
<gene>
    <name evidence="7" type="primary">cfa_5</name>
    <name evidence="7" type="ORF">GALL_122970</name>
</gene>
<sequence length="384" mass="44733">MGLLKTDIVETWLAQRIRNHLAGKIVVPFNVRSPNDNIYRFGEGDPAFTISLKDQSALTAIARFDELRFTEAYINGSLDIEGDIWAVISCREILSDKRPLHSIWRRVEPLLAGQVHTNRRAIEEHYDYESEFYLKFMDQSRCYSQAVFERDDEPLETAQRRKLEFVVQSCGLKPGDRVLDVGGGWGTFVEYAGKQGIHVTALTIARKSEEFINDLIRRLHLPCEVIYGDFYEHTTAEPYDAIVILGVMEHLPDYPAVVNQLLRLLKPGGKIYLDASSFREKYSKPTFISRYVYPGNHRYFCLHDFLTQVAKTNLEVRSINNDRHSYYLTCREWAKNLDAERDEIVKRWGEKVYRIFRLYLWGSSYSFFNRGMDAFRLVLERPGI</sequence>
<dbReference type="InterPro" id="IPR003333">
    <property type="entry name" value="CMAS"/>
</dbReference>